<dbReference type="SMART" id="SM00342">
    <property type="entry name" value="HTH_ARAC"/>
    <property type="match status" value="1"/>
</dbReference>
<dbReference type="EMBL" id="CP034928">
    <property type="protein sequence ID" value="QAA76697.1"/>
    <property type="molecule type" value="Genomic_DNA"/>
</dbReference>
<evidence type="ECO:0000313" key="4">
    <source>
        <dbReference type="EMBL" id="QAA76697.1"/>
    </source>
</evidence>
<keyword evidence="2" id="KW-0804">Transcription</keyword>
<proteinExistence type="predicted"/>
<dbReference type="GO" id="GO:0043565">
    <property type="term" value="F:sequence-specific DNA binding"/>
    <property type="evidence" value="ECO:0007669"/>
    <property type="project" value="InterPro"/>
</dbReference>
<evidence type="ECO:0000313" key="5">
    <source>
        <dbReference type="Proteomes" id="UP000287233"/>
    </source>
</evidence>
<dbReference type="Gene3D" id="1.10.10.60">
    <property type="entry name" value="Homeodomain-like"/>
    <property type="match status" value="1"/>
</dbReference>
<dbReference type="AlphaFoldDB" id="A0A410FUD7"/>
<reference evidence="5" key="1">
    <citation type="submission" date="2018-12" db="EMBL/GenBank/DDBJ databases">
        <title>Complete genome sequence of an uncultured bacterium of the candidate phylum Bipolaricaulota.</title>
        <authorList>
            <person name="Kadnikov V.V."/>
            <person name="Mardanov A.V."/>
            <person name="Beletsky A.V."/>
            <person name="Frank Y.A."/>
            <person name="Karnachuk O.V."/>
            <person name="Ravin N.V."/>
        </authorList>
    </citation>
    <scope>NUCLEOTIDE SEQUENCE [LARGE SCALE GENOMIC DNA]</scope>
</reference>
<name>A0A410FUD7_BIPS1</name>
<evidence type="ECO:0000259" key="3">
    <source>
        <dbReference type="PROSITE" id="PS01124"/>
    </source>
</evidence>
<dbReference type="Pfam" id="PF12833">
    <property type="entry name" value="HTH_18"/>
    <property type="match status" value="1"/>
</dbReference>
<dbReference type="InterPro" id="IPR018060">
    <property type="entry name" value="HTH_AraC"/>
</dbReference>
<gene>
    <name evidence="4" type="ORF">BIP78_0931</name>
</gene>
<feature type="domain" description="HTH araC/xylS-type" evidence="3">
    <location>
        <begin position="20"/>
        <end position="95"/>
    </location>
</feature>
<protein>
    <recommendedName>
        <fullName evidence="3">HTH araC/xylS-type domain-containing protein</fullName>
    </recommendedName>
</protein>
<dbReference type="PROSITE" id="PS01124">
    <property type="entry name" value="HTH_ARAC_FAMILY_2"/>
    <property type="match status" value="1"/>
</dbReference>
<dbReference type="SUPFAM" id="SSF46689">
    <property type="entry name" value="Homeodomain-like"/>
    <property type="match status" value="1"/>
</dbReference>
<evidence type="ECO:0000256" key="1">
    <source>
        <dbReference type="ARBA" id="ARBA00023015"/>
    </source>
</evidence>
<evidence type="ECO:0000256" key="2">
    <source>
        <dbReference type="ARBA" id="ARBA00023163"/>
    </source>
</evidence>
<dbReference type="PANTHER" id="PTHR40055">
    <property type="entry name" value="TRANSCRIPTIONAL REGULATOR YGIV-RELATED"/>
    <property type="match status" value="1"/>
</dbReference>
<keyword evidence="1" id="KW-0805">Transcription regulation</keyword>
<dbReference type="KEGG" id="bih:BIP78_0931"/>
<organism evidence="4 5">
    <name type="scientific">Bipolaricaulis sibiricus</name>
    <dbReference type="NCBI Taxonomy" id="2501609"/>
    <lineage>
        <taxon>Bacteria</taxon>
        <taxon>Candidatus Bipolaricaulota</taxon>
        <taxon>Candidatus Bipolaricaulia</taxon>
        <taxon>Candidatus Bipolaricaulales</taxon>
        <taxon>Candidatus Bipolaricaulaceae</taxon>
        <taxon>Candidatus Bipolaricaulis</taxon>
    </lineage>
</organism>
<dbReference type="InterPro" id="IPR050908">
    <property type="entry name" value="SmbC-like"/>
</dbReference>
<dbReference type="GO" id="GO:0003700">
    <property type="term" value="F:DNA-binding transcription factor activity"/>
    <property type="evidence" value="ECO:0007669"/>
    <property type="project" value="InterPro"/>
</dbReference>
<dbReference type="InterPro" id="IPR009057">
    <property type="entry name" value="Homeodomain-like_sf"/>
</dbReference>
<accession>A0A410FUD7</accession>
<dbReference type="Proteomes" id="UP000287233">
    <property type="component" value="Chromosome"/>
</dbReference>
<dbReference type="PANTHER" id="PTHR40055:SF1">
    <property type="entry name" value="TRANSCRIPTIONAL REGULATOR YGIV-RELATED"/>
    <property type="match status" value="1"/>
</dbReference>
<sequence length="141" mass="15767">MGGPTEVHQVSRQEDERRVERVLPQPHDHLAGDLSLHTLARVANFSPYHFHRGFRAIVGEPVGTFVRRLRVLTAAHHLAEDRARPITANARACGVLRVPGLPPAPRSVDRRLRASHAEKFIRDACGPIRACDRRTVHPPIP</sequence>